<dbReference type="InterPro" id="IPR026464">
    <property type="entry name" value="NosD_copper_fam"/>
</dbReference>
<evidence type="ECO:0000256" key="2">
    <source>
        <dbReference type="ARBA" id="ARBA00022737"/>
    </source>
</evidence>
<evidence type="ECO:0000313" key="6">
    <source>
        <dbReference type="EMBL" id="SFM68913.1"/>
    </source>
</evidence>
<proteinExistence type="predicted"/>
<keyword evidence="4" id="KW-0732">Signal</keyword>
<dbReference type="NCBIfam" id="TIGR04247">
    <property type="entry name" value="NosD_copper_fam"/>
    <property type="match status" value="1"/>
</dbReference>
<keyword evidence="2" id="KW-0677">Repeat</keyword>
<dbReference type="Proteomes" id="UP000198519">
    <property type="component" value="Unassembled WGS sequence"/>
</dbReference>
<dbReference type="InterPro" id="IPR011050">
    <property type="entry name" value="Pectin_lyase_fold/virulence"/>
</dbReference>
<evidence type="ECO:0000256" key="4">
    <source>
        <dbReference type="SAM" id="SignalP"/>
    </source>
</evidence>
<evidence type="ECO:0000256" key="1">
    <source>
        <dbReference type="ARBA" id="ARBA00004906"/>
    </source>
</evidence>
<dbReference type="Pfam" id="PF05048">
    <property type="entry name" value="NosD"/>
    <property type="match status" value="1"/>
</dbReference>
<feature type="domain" description="Carbohydrate-binding/sugar hydrolysis" evidence="5">
    <location>
        <begin position="30"/>
        <end position="178"/>
    </location>
</feature>
<feature type="signal peptide" evidence="4">
    <location>
        <begin position="1"/>
        <end position="20"/>
    </location>
</feature>
<evidence type="ECO:0000256" key="3">
    <source>
        <dbReference type="ARBA" id="ARBA00022786"/>
    </source>
</evidence>
<gene>
    <name evidence="6" type="ORF">SAMN04487963_3366</name>
</gene>
<protein>
    <submittedName>
        <fullName evidence="6">Nitrous oxidase accessory protein</fullName>
    </submittedName>
</protein>
<dbReference type="SUPFAM" id="SSF51126">
    <property type="entry name" value="Pectin lyase-like"/>
    <property type="match status" value="1"/>
</dbReference>
<evidence type="ECO:0000313" key="7">
    <source>
        <dbReference type="Proteomes" id="UP000198519"/>
    </source>
</evidence>
<dbReference type="SMART" id="SM00722">
    <property type="entry name" value="CASH"/>
    <property type="match status" value="2"/>
</dbReference>
<feature type="chain" id="PRO_5011716567" evidence="4">
    <location>
        <begin position="21"/>
        <end position="424"/>
    </location>
</feature>
<dbReference type="AlphaFoldDB" id="A0A1I4SX66"/>
<dbReference type="InterPro" id="IPR022441">
    <property type="entry name" value="Para_beta_helix_rpt-2"/>
</dbReference>
<name>A0A1I4SX66_9GAMM</name>
<dbReference type="OrthoDB" id="9767990at2"/>
<dbReference type="InterPro" id="IPR006633">
    <property type="entry name" value="Carb-bd_sugar_hydrolysis-dom"/>
</dbReference>
<dbReference type="PANTHER" id="PTHR22990:SF15">
    <property type="entry name" value="F-BOX ONLY PROTEIN 10"/>
    <property type="match status" value="1"/>
</dbReference>
<evidence type="ECO:0000259" key="5">
    <source>
        <dbReference type="SMART" id="SM00722"/>
    </source>
</evidence>
<reference evidence="7" key="1">
    <citation type="submission" date="2016-10" db="EMBL/GenBank/DDBJ databases">
        <authorList>
            <person name="Varghese N."/>
            <person name="Submissions S."/>
        </authorList>
    </citation>
    <scope>NUCLEOTIDE SEQUENCE [LARGE SCALE GENOMIC DNA]</scope>
    <source>
        <strain evidence="7">CGMCC 1.7061</strain>
    </source>
</reference>
<dbReference type="SMART" id="SM00710">
    <property type="entry name" value="PbH1"/>
    <property type="match status" value="9"/>
</dbReference>
<organism evidence="6 7">
    <name type="scientific">Marinobacter zhejiangensis</name>
    <dbReference type="NCBI Taxonomy" id="488535"/>
    <lineage>
        <taxon>Bacteria</taxon>
        <taxon>Pseudomonadati</taxon>
        <taxon>Pseudomonadota</taxon>
        <taxon>Gammaproteobacteria</taxon>
        <taxon>Pseudomonadales</taxon>
        <taxon>Marinobacteraceae</taxon>
        <taxon>Marinobacter</taxon>
    </lineage>
</organism>
<accession>A0A1I4SX66</accession>
<dbReference type="NCBIfam" id="TIGR03804">
    <property type="entry name" value="para_beta_helix"/>
    <property type="match status" value="3"/>
</dbReference>
<comment type="pathway">
    <text evidence="1">Protein modification; protein ubiquitination.</text>
</comment>
<dbReference type="Gene3D" id="2.160.20.10">
    <property type="entry name" value="Single-stranded right-handed beta-helix, Pectin lyase-like"/>
    <property type="match status" value="2"/>
</dbReference>
<dbReference type="InterPro" id="IPR012334">
    <property type="entry name" value="Pectin_lyas_fold"/>
</dbReference>
<feature type="domain" description="Carbohydrate-binding/sugar hydrolysis" evidence="5">
    <location>
        <begin position="184"/>
        <end position="358"/>
    </location>
</feature>
<sequence>MFKLGIGLSLWLGWCGAAVSAGIQTELDGLSPGTRFVLPGAQLPAISLGVAGVTVECAPDTVIDAGGEGHAVVISAPEVTLRGCDIRHWGRDLNTLDAGIFVAREAQGVIVENNRLSGPGFGVWLDAAADATVRHNVIQGDTTLRSQDRGNGIHLFNTQGAHIDGNQIHQTRDAIYIETANNNRITNNVMSDLRYGIHYMYSHSNHLEGNITRNTRTGYALMQSKRLTVINNRSEGDRNYGILMNFITQSEIRDNVIDGVTQGQTAGVTIDGAEGKAVFIYNSLYNIFTGNVFSNSDIGIHLTAGSEDNRVFGNAFVRNQRQVKYVATRPQEWSDEGRGNFWSDYLGWDRNQDGFGDVPYEPNDQVDRLLWTYPEARILMNSPAVDTLRWVQRAFPVVKASGVTDHFPYMRRPTAAVGSIDEQL</sequence>
<dbReference type="InterPro" id="IPR006626">
    <property type="entry name" value="PbH1"/>
</dbReference>
<keyword evidence="7" id="KW-1185">Reference proteome</keyword>
<dbReference type="EMBL" id="FOUE01000006">
    <property type="protein sequence ID" value="SFM68913.1"/>
    <property type="molecule type" value="Genomic_DNA"/>
</dbReference>
<dbReference type="RefSeq" id="WP_092025811.1">
    <property type="nucleotide sequence ID" value="NZ_FOUE01000006.1"/>
</dbReference>
<dbReference type="STRING" id="488535.SAMN04487963_3366"/>
<dbReference type="PANTHER" id="PTHR22990">
    <property type="entry name" value="F-BOX ONLY PROTEIN"/>
    <property type="match status" value="1"/>
</dbReference>
<dbReference type="InterPro" id="IPR051550">
    <property type="entry name" value="SCF-Subunits/Alg-Epimerases"/>
</dbReference>
<keyword evidence="3" id="KW-0833">Ubl conjugation pathway</keyword>
<dbReference type="InterPro" id="IPR007742">
    <property type="entry name" value="NosD_dom"/>
</dbReference>